<sequence length="186" mass="20987">MRYPFILHMILTLSALHLGITKSPSFSENHNAFILSRCSDAIASFRKEAEYINDANCHAVGKFPFLLSIYALALPLLQGEDRSEDTVLDNMIRIMVLIKGNGTIHDTTKPWRKARDLKSWLEDSDILDDATRLSEDRDLDFAVAELHHWIDLSDDSPAVRGINTEALQDFQGSPGFGLKRHLRPLA</sequence>
<evidence type="ECO:0000313" key="2">
    <source>
        <dbReference type="Proteomes" id="UP001177260"/>
    </source>
</evidence>
<protein>
    <submittedName>
        <fullName evidence="1">Uncharacterized protein</fullName>
    </submittedName>
</protein>
<organism evidence="1 2">
    <name type="scientific">Aspergillus melleus</name>
    <dbReference type="NCBI Taxonomy" id="138277"/>
    <lineage>
        <taxon>Eukaryota</taxon>
        <taxon>Fungi</taxon>
        <taxon>Dikarya</taxon>
        <taxon>Ascomycota</taxon>
        <taxon>Pezizomycotina</taxon>
        <taxon>Eurotiomycetes</taxon>
        <taxon>Eurotiomycetidae</taxon>
        <taxon>Eurotiales</taxon>
        <taxon>Aspergillaceae</taxon>
        <taxon>Aspergillus</taxon>
        <taxon>Aspergillus subgen. Circumdati</taxon>
    </lineage>
</organism>
<proteinExistence type="predicted"/>
<evidence type="ECO:0000313" key="1">
    <source>
        <dbReference type="EMBL" id="KAK1144813.1"/>
    </source>
</evidence>
<keyword evidence="2" id="KW-1185">Reference proteome</keyword>
<comment type="caution">
    <text evidence="1">The sequence shown here is derived from an EMBL/GenBank/DDBJ whole genome shotgun (WGS) entry which is preliminary data.</text>
</comment>
<gene>
    <name evidence="1" type="ORF">N8T08_004825</name>
</gene>
<dbReference type="Proteomes" id="UP001177260">
    <property type="component" value="Unassembled WGS sequence"/>
</dbReference>
<accession>A0ACC3B360</accession>
<dbReference type="EMBL" id="JAOPJF010000028">
    <property type="protein sequence ID" value="KAK1144813.1"/>
    <property type="molecule type" value="Genomic_DNA"/>
</dbReference>
<name>A0ACC3B360_9EURO</name>
<reference evidence="1 2" key="1">
    <citation type="journal article" date="2023" name="ACS Omega">
        <title>Identification of the Neoaspergillic Acid Biosynthesis Gene Cluster by Establishing an In Vitro CRISPR-Ribonucleoprotein Genetic System in Aspergillus melleus.</title>
        <authorList>
            <person name="Yuan B."/>
            <person name="Grau M.F."/>
            <person name="Murata R.M."/>
            <person name="Torok T."/>
            <person name="Venkateswaran K."/>
            <person name="Stajich J.E."/>
            <person name="Wang C.C.C."/>
        </authorList>
    </citation>
    <scope>NUCLEOTIDE SEQUENCE [LARGE SCALE GENOMIC DNA]</scope>
    <source>
        <strain evidence="1 2">IMV 1140</strain>
    </source>
</reference>